<gene>
    <name evidence="2" type="ORF">TPSD3_00305</name>
</gene>
<reference evidence="2 3" key="1">
    <citation type="submission" date="2016-12" db="EMBL/GenBank/DDBJ databases">
        <title>Thioflexothrix psekupsii D3 genome sequencing and assembly.</title>
        <authorList>
            <person name="Fomenkov A."/>
            <person name="Vincze T."/>
            <person name="Grabovich M."/>
            <person name="Anton B.P."/>
            <person name="Dubinina G."/>
            <person name="Orlova M."/>
            <person name="Belousova E."/>
            <person name="Roberts R.J."/>
        </authorList>
    </citation>
    <scope>NUCLEOTIDE SEQUENCE [LARGE SCALE GENOMIC DNA]</scope>
    <source>
        <strain evidence="2">D3</strain>
    </source>
</reference>
<keyword evidence="1" id="KW-0812">Transmembrane</keyword>
<comment type="caution">
    <text evidence="2">The sequence shown here is derived from an EMBL/GenBank/DDBJ whole genome shotgun (WGS) entry which is preliminary data.</text>
</comment>
<evidence type="ECO:0000256" key="1">
    <source>
        <dbReference type="SAM" id="Phobius"/>
    </source>
</evidence>
<feature type="transmembrane region" description="Helical" evidence="1">
    <location>
        <begin position="6"/>
        <end position="31"/>
    </location>
</feature>
<dbReference type="OrthoDB" id="7064916at2"/>
<dbReference type="RefSeq" id="WP_086486604.1">
    <property type="nucleotide sequence ID" value="NZ_MSLT01000001.1"/>
</dbReference>
<keyword evidence="1" id="KW-0472">Membrane</keyword>
<accession>A0A251XC19</accession>
<feature type="transmembrane region" description="Helical" evidence="1">
    <location>
        <begin position="57"/>
        <end position="76"/>
    </location>
</feature>
<proteinExistence type="predicted"/>
<evidence type="ECO:0000313" key="3">
    <source>
        <dbReference type="Proteomes" id="UP000194798"/>
    </source>
</evidence>
<keyword evidence="1" id="KW-1133">Transmembrane helix</keyword>
<dbReference type="EMBL" id="MSLT01000001">
    <property type="protein sequence ID" value="OUD16204.1"/>
    <property type="molecule type" value="Genomic_DNA"/>
</dbReference>
<name>A0A251XC19_9GAMM</name>
<evidence type="ECO:0000313" key="2">
    <source>
        <dbReference type="EMBL" id="OUD16204.1"/>
    </source>
</evidence>
<organism evidence="2 3">
    <name type="scientific">Thioflexithrix psekupsensis</name>
    <dbReference type="NCBI Taxonomy" id="1570016"/>
    <lineage>
        <taxon>Bacteria</taxon>
        <taxon>Pseudomonadati</taxon>
        <taxon>Pseudomonadota</taxon>
        <taxon>Gammaproteobacteria</taxon>
        <taxon>Thiotrichales</taxon>
        <taxon>Thioflexithrix</taxon>
    </lineage>
</organism>
<keyword evidence="3" id="KW-1185">Reference proteome</keyword>
<protein>
    <submittedName>
        <fullName evidence="2">Uncharacterized protein</fullName>
    </submittedName>
</protein>
<dbReference type="AlphaFoldDB" id="A0A251XC19"/>
<sequence length="78" mass="9450">MSDESIYLLLSIIVLSLLLFPFVTRLIWILSVRRLQRKWKRELNEIELKGQLQRARIISLFFVLFFSFLFNVSLLYQN</sequence>
<dbReference type="Proteomes" id="UP000194798">
    <property type="component" value="Unassembled WGS sequence"/>
</dbReference>